<reference evidence="4" key="1">
    <citation type="journal article" date="2023" name="Mar. Drugs">
        <title>Gemmata algarum, a Novel Planctomycete Isolated from an Algal Mat, Displays Antimicrobial Activity.</title>
        <authorList>
            <person name="Kumar G."/>
            <person name="Kallscheuer N."/>
            <person name="Kashif M."/>
            <person name="Ahamad S."/>
            <person name="Jagadeeshwari U."/>
            <person name="Pannikurungottu S."/>
            <person name="Haufschild T."/>
            <person name="Kabuu M."/>
            <person name="Sasikala C."/>
            <person name="Jogler C."/>
            <person name="Ramana C."/>
        </authorList>
    </citation>
    <scope>NUCLEOTIDE SEQUENCE [LARGE SCALE GENOMIC DNA]</scope>
    <source>
        <strain evidence="4">JC673</strain>
    </source>
</reference>
<keyword evidence="4" id="KW-1185">Reference proteome</keyword>
<dbReference type="InterPro" id="IPR006680">
    <property type="entry name" value="Amidohydro-rel"/>
</dbReference>
<name>A0ABU5F684_9BACT</name>
<dbReference type="Pfam" id="PF04909">
    <property type="entry name" value="Amidohydro_2"/>
    <property type="match status" value="1"/>
</dbReference>
<keyword evidence="1" id="KW-0456">Lyase</keyword>
<dbReference type="PANTHER" id="PTHR21240:SF19">
    <property type="entry name" value="CATALYTIC_ HYDROLASE"/>
    <property type="match status" value="1"/>
</dbReference>
<dbReference type="CDD" id="cd01292">
    <property type="entry name" value="metallo-dependent_hydrolases"/>
    <property type="match status" value="1"/>
</dbReference>
<dbReference type="PANTHER" id="PTHR21240">
    <property type="entry name" value="2-AMINO-3-CARBOXYLMUCONATE-6-SEMIALDEHYDE DECARBOXYLASE"/>
    <property type="match status" value="1"/>
</dbReference>
<dbReference type="EMBL" id="JAXBLV010000230">
    <property type="protein sequence ID" value="MDY3563062.1"/>
    <property type="molecule type" value="Genomic_DNA"/>
</dbReference>
<proteinExistence type="predicted"/>
<sequence length="279" mass="31209">MIDVHIHAVPPNLPGVGSLAPLLREAPEVIATQLRREMQTAGVTDVFAMGAWTEDDSDPLGINGTLEVAPFVPGLRPIGVMDPTRDTPEHFRRVEAVLASGVVVALKGYLGYLHFEPAHPSYQRYYELAARYRVPVMFHTGDTYSPQAKLRYAHPLGVDEVAVDHPDCRFLICHLGNPWMTDAAEVIYKNVNVWADLSGLMIGDDSYLASEEGREAAYELAQNIRKAIKYSERPNRFVYGTDWPLAPMTAYREFVKTCVPADNHEQVFLDNARLLFRLG</sequence>
<dbReference type="SUPFAM" id="SSF51556">
    <property type="entry name" value="Metallo-dependent hydrolases"/>
    <property type="match status" value="1"/>
</dbReference>
<dbReference type="InterPro" id="IPR032465">
    <property type="entry name" value="ACMSD"/>
</dbReference>
<feature type="domain" description="Amidohydrolase-related" evidence="2">
    <location>
        <begin position="2"/>
        <end position="278"/>
    </location>
</feature>
<accession>A0ABU5F684</accession>
<organism evidence="3 4">
    <name type="scientific">Gemmata algarum</name>
    <dbReference type="NCBI Taxonomy" id="2975278"/>
    <lineage>
        <taxon>Bacteria</taxon>
        <taxon>Pseudomonadati</taxon>
        <taxon>Planctomycetota</taxon>
        <taxon>Planctomycetia</taxon>
        <taxon>Gemmatales</taxon>
        <taxon>Gemmataceae</taxon>
        <taxon>Gemmata</taxon>
    </lineage>
</organism>
<gene>
    <name evidence="3" type="ORF">R5W23_004561</name>
</gene>
<dbReference type="RefSeq" id="WP_261190032.1">
    <property type="nucleotide sequence ID" value="NZ_JAXBLV010000230.1"/>
</dbReference>
<dbReference type="Proteomes" id="UP001272242">
    <property type="component" value="Unassembled WGS sequence"/>
</dbReference>
<evidence type="ECO:0000259" key="2">
    <source>
        <dbReference type="Pfam" id="PF04909"/>
    </source>
</evidence>
<evidence type="ECO:0000313" key="3">
    <source>
        <dbReference type="EMBL" id="MDY3563062.1"/>
    </source>
</evidence>
<protein>
    <submittedName>
        <fullName evidence="3">Amidohydrolase</fullName>
    </submittedName>
</protein>
<dbReference type="Gene3D" id="3.20.20.140">
    <property type="entry name" value="Metal-dependent hydrolases"/>
    <property type="match status" value="1"/>
</dbReference>
<dbReference type="InterPro" id="IPR032466">
    <property type="entry name" value="Metal_Hydrolase"/>
</dbReference>
<evidence type="ECO:0000256" key="1">
    <source>
        <dbReference type="ARBA" id="ARBA00023239"/>
    </source>
</evidence>
<evidence type="ECO:0000313" key="4">
    <source>
        <dbReference type="Proteomes" id="UP001272242"/>
    </source>
</evidence>
<comment type="caution">
    <text evidence="3">The sequence shown here is derived from an EMBL/GenBank/DDBJ whole genome shotgun (WGS) entry which is preliminary data.</text>
</comment>